<protein>
    <submittedName>
        <fullName evidence="1">Uncharacterized protein</fullName>
    </submittedName>
</protein>
<gene>
    <name evidence="1" type="ORF">PsorP6_016068</name>
</gene>
<evidence type="ECO:0000313" key="1">
    <source>
        <dbReference type="EMBL" id="KAI9920327.1"/>
    </source>
</evidence>
<comment type="caution">
    <text evidence="1">The sequence shown here is derived from an EMBL/GenBank/DDBJ whole genome shotgun (WGS) entry which is preliminary data.</text>
</comment>
<keyword evidence="2" id="KW-1185">Reference proteome</keyword>
<organism evidence="1 2">
    <name type="scientific">Peronosclerospora sorghi</name>
    <dbReference type="NCBI Taxonomy" id="230839"/>
    <lineage>
        <taxon>Eukaryota</taxon>
        <taxon>Sar</taxon>
        <taxon>Stramenopiles</taxon>
        <taxon>Oomycota</taxon>
        <taxon>Peronosporomycetes</taxon>
        <taxon>Peronosporales</taxon>
        <taxon>Peronosporaceae</taxon>
        <taxon>Peronosclerospora</taxon>
    </lineage>
</organism>
<dbReference type="Proteomes" id="UP001163321">
    <property type="component" value="Chromosome 10"/>
</dbReference>
<sequence>MRPRVLGLHEASNEHHAFDANRPVHGRLLEHRITNRDAQRLDLALRANAWSGSYLWLEGHSAFKDNRKVTAQTPVADLTRAHNPPMTAQDDASRSLDVHGNSENQHHDDSAQQFHAQNEKRKRAEHEAQAHRVKERRRMNLEAEGALKKQMPEICKKQRQHLKTSSLK</sequence>
<dbReference type="EMBL" id="CM047589">
    <property type="protein sequence ID" value="KAI9920327.1"/>
    <property type="molecule type" value="Genomic_DNA"/>
</dbReference>
<proteinExistence type="predicted"/>
<reference evidence="1 2" key="1">
    <citation type="journal article" date="2022" name="bioRxiv">
        <title>The genome of the oomycete Peronosclerospora sorghi, a cosmopolitan pathogen of maize and sorghum, is inflated with dispersed pseudogenes.</title>
        <authorList>
            <person name="Fletcher K."/>
            <person name="Martin F."/>
            <person name="Isakeit T."/>
            <person name="Cavanaugh K."/>
            <person name="Magill C."/>
            <person name="Michelmore R."/>
        </authorList>
    </citation>
    <scope>NUCLEOTIDE SEQUENCE [LARGE SCALE GENOMIC DNA]</scope>
    <source>
        <strain evidence="1">P6</strain>
    </source>
</reference>
<name>A0ACC0WP10_9STRA</name>
<accession>A0ACC0WP10</accession>
<evidence type="ECO:0000313" key="2">
    <source>
        <dbReference type="Proteomes" id="UP001163321"/>
    </source>
</evidence>